<feature type="compositionally biased region" description="Basic and acidic residues" evidence="4">
    <location>
        <begin position="913"/>
        <end position="923"/>
    </location>
</feature>
<dbReference type="SMART" id="SM00027">
    <property type="entry name" value="EH"/>
    <property type="match status" value="3"/>
</dbReference>
<feature type="region of interest" description="Disordered" evidence="4">
    <location>
        <begin position="465"/>
        <end position="552"/>
    </location>
</feature>
<feature type="compositionally biased region" description="Polar residues" evidence="4">
    <location>
        <begin position="1262"/>
        <end position="1271"/>
    </location>
</feature>
<feature type="compositionally biased region" description="Polar residues" evidence="4">
    <location>
        <begin position="495"/>
        <end position="552"/>
    </location>
</feature>
<protein>
    <submittedName>
        <fullName evidence="8">LAFE_0G16996g1_1</fullName>
    </submittedName>
</protein>
<dbReference type="GO" id="GO:0006897">
    <property type="term" value="P:endocytosis"/>
    <property type="evidence" value="ECO:0007669"/>
    <property type="project" value="TreeGrafter"/>
</dbReference>
<feature type="compositionally biased region" description="Basic and acidic residues" evidence="4">
    <location>
        <begin position="1137"/>
        <end position="1147"/>
    </location>
</feature>
<reference evidence="8 9" key="1">
    <citation type="submission" date="2016-03" db="EMBL/GenBank/DDBJ databases">
        <authorList>
            <person name="Devillers H."/>
        </authorList>
    </citation>
    <scope>NUCLEOTIDE SEQUENCE [LARGE SCALE GENOMIC DNA]</scope>
    <source>
        <strain evidence="8">CBS 6772</strain>
    </source>
</reference>
<proteinExistence type="predicted"/>
<dbReference type="SMART" id="SM00165">
    <property type="entry name" value="UBA"/>
    <property type="match status" value="1"/>
</dbReference>
<evidence type="ECO:0000256" key="4">
    <source>
        <dbReference type="SAM" id="MobiDB-lite"/>
    </source>
</evidence>
<feature type="region of interest" description="Disordered" evidence="4">
    <location>
        <begin position="364"/>
        <end position="451"/>
    </location>
</feature>
<evidence type="ECO:0000256" key="2">
    <source>
        <dbReference type="ARBA" id="ARBA00023054"/>
    </source>
</evidence>
<dbReference type="SUPFAM" id="SSF57997">
    <property type="entry name" value="Tropomyosin"/>
    <property type="match status" value="1"/>
</dbReference>
<feature type="compositionally biased region" description="Polar residues" evidence="4">
    <location>
        <begin position="966"/>
        <end position="978"/>
    </location>
</feature>
<feature type="compositionally biased region" description="Basic and acidic residues" evidence="4">
    <location>
        <begin position="937"/>
        <end position="955"/>
    </location>
</feature>
<evidence type="ECO:0000256" key="1">
    <source>
        <dbReference type="ARBA" id="ARBA00022837"/>
    </source>
</evidence>
<feature type="region of interest" description="Disordered" evidence="4">
    <location>
        <begin position="1261"/>
        <end position="1304"/>
    </location>
</feature>
<dbReference type="PANTHER" id="PTHR11216">
    <property type="entry name" value="EH DOMAIN"/>
    <property type="match status" value="1"/>
</dbReference>
<evidence type="ECO:0000259" key="5">
    <source>
        <dbReference type="PROSITE" id="PS50030"/>
    </source>
</evidence>
<sequence>MPSIVFRTPLTAEEQGSYGQHFKKLDPESLGIVTGEAVKPLFSRSGLNSQSLSQIWSICDTGNQGFLNASQFNAALRMIGHLQVNASLPVTSELYQTPAPRLAFFGSQGQVSAEPTGTPVSSAIPAVSGYDVSKFAQLFDRSANGTQFLAGDKAKEIFLKAKLPTQTLGAIWALCDRNNTGTLSKPEFVMAMHLIQTAMLNPSVALPNTLPAYLWESVNVRSPAHAPLSRSSTGLSSNSSVARQPSIARVSSSTFTNAASDWTLTYEKKQQFDAIFDSLDKNKTGTLGSQVLVPFFLSSRLNQDTLATVWDLADIHNNAEFSKLEFAIAMFLIQKKNSGLELPDVVPDQLLQSPALGLYNQAPQQVPQDSYPHPSIPSRDTKPSFDEQPRSSQPNQSALGDLLALNESFSSPQPSPQPQAPVQITGDSGLSAQNPSLLTSSTTGMRKFQPSSTFGQNIIKEEESQQYPMNSQQQISQQQQQQQQQQQHALPQQSAPLPSHSQAFHQQPLQSSNSFQETRTAVVQGNAPSQSGSTTISQPPVQSPQQAYSSTLPSVPNFASVSIPQSSQTRDLFADGEASIQLSQATTELANLSNQVGSLSKQATLVNDKKAKAQQELQRINDLKSSIESKMITLRASYEQEVKQTEQVEGLLAQSRKESEDLKQQMAVAEANYHTVQGTLTELQQQLQESEQANSQLKEKIGSLNALASSLQAELTDKQQKVKQEKSMVDVNSKQLEVSQITVNNLQQEIQGLEENLIVFLQKHKELDSYRSTLEQQHGELNSKHQELEGKHVELNQREQEVQQRTKQIEEQEQIYHQQIAKLQSMFNDLAKQRDAFSKADEELQNQQLEYAQKVQELSERQMKLAMGEVPEDASTIVKDSRAISSANQDHVAKFVEETVTNSRLGAQEDDEKQGSDVFDKDVPTVGSQTEVDDDDGRVHDDETAAEALADRFDGDLNEYGIPRTESLTSSVVNNPPQSVRDDAEPELQEAVSDETFRNTASAESRLPEEPAEKTMPGGWAATETNTVVSSGHEALAAGTQPSVEIGARESAADNIESVEDQSTQKSSEELHSKASSSTVKNTIDDEFPPIQELDIDESDSSLDDDHFEDSKDVIAQDSLEKKLPKKSAEISIPQKSKAEEQVKKEAPITNEAPITEEVPAVKKAPVNTSIPQEAEFEDEFAGLEQAAPEEDDSDELDNADSSEGFETIEHKDLDDELQQGGFTGSSGGNVVRSVEPGASTVNSDSAPVDADEWDEIFAGFGNSNVSSSPAVQPAQKPVQKTANEALQQPTPDKSSIHLNAPVSRGIATTPKSLAIEELSSMGFTHEEASKALERCNWDLEAATNYLLDSS</sequence>
<dbReference type="OrthoDB" id="524326at2759"/>
<feature type="compositionally biased region" description="Low complexity" evidence="4">
    <location>
        <begin position="465"/>
        <end position="494"/>
    </location>
</feature>
<evidence type="ECO:0000256" key="3">
    <source>
        <dbReference type="SAM" id="Coils"/>
    </source>
</evidence>
<evidence type="ECO:0000313" key="9">
    <source>
        <dbReference type="Proteomes" id="UP000190831"/>
    </source>
</evidence>
<dbReference type="OMA" id="DYQKFSQ"/>
<dbReference type="STRING" id="4955.A0A1G4MIW7"/>
<name>A0A1G4MIW7_LACFM</name>
<evidence type="ECO:0000259" key="6">
    <source>
        <dbReference type="PROSITE" id="PS50031"/>
    </source>
</evidence>
<dbReference type="EMBL" id="LT598486">
    <property type="protein sequence ID" value="SCW03732.1"/>
    <property type="molecule type" value="Genomic_DNA"/>
</dbReference>
<gene>
    <name evidence="8" type="ORF">LAFE_0G16996G</name>
</gene>
<dbReference type="InterPro" id="IPR015940">
    <property type="entry name" value="UBA"/>
</dbReference>
<feature type="compositionally biased region" description="Basic and acidic residues" evidence="4">
    <location>
        <begin position="379"/>
        <end position="389"/>
    </location>
</feature>
<dbReference type="Pfam" id="PF00627">
    <property type="entry name" value="UBA"/>
    <property type="match status" value="1"/>
</dbReference>
<dbReference type="Proteomes" id="UP000190831">
    <property type="component" value="Chromosome G"/>
</dbReference>
<keyword evidence="9" id="KW-1185">Reference proteome</keyword>
<feature type="compositionally biased region" description="Acidic residues" evidence="4">
    <location>
        <begin position="1094"/>
        <end position="1108"/>
    </location>
</feature>
<dbReference type="GO" id="GO:0005509">
    <property type="term" value="F:calcium ion binding"/>
    <property type="evidence" value="ECO:0007669"/>
    <property type="project" value="InterPro"/>
</dbReference>
<dbReference type="PANTHER" id="PTHR11216:SF170">
    <property type="entry name" value="DYNAMIN ASSOCIATED PROTEIN 160, ISOFORM D"/>
    <property type="match status" value="1"/>
</dbReference>
<dbReference type="GO" id="GO:0016197">
    <property type="term" value="P:endosomal transport"/>
    <property type="evidence" value="ECO:0007669"/>
    <property type="project" value="TreeGrafter"/>
</dbReference>
<feature type="domain" description="UBA" evidence="5">
    <location>
        <begin position="1308"/>
        <end position="1350"/>
    </location>
</feature>
<dbReference type="InterPro" id="IPR000261">
    <property type="entry name" value="EH_dom"/>
</dbReference>
<evidence type="ECO:0000259" key="7">
    <source>
        <dbReference type="PROSITE" id="PS50222"/>
    </source>
</evidence>
<evidence type="ECO:0000313" key="8">
    <source>
        <dbReference type="EMBL" id="SCW03732.1"/>
    </source>
</evidence>
<dbReference type="PROSITE" id="PS50222">
    <property type="entry name" value="EF_HAND_2"/>
    <property type="match status" value="2"/>
</dbReference>
<feature type="compositionally biased region" description="Polar residues" evidence="4">
    <location>
        <begin position="1279"/>
        <end position="1298"/>
    </location>
</feature>
<feature type="domain" description="EH" evidence="6">
    <location>
        <begin position="14"/>
        <end position="103"/>
    </location>
</feature>
<feature type="compositionally biased region" description="Polar residues" evidence="4">
    <location>
        <begin position="425"/>
        <end position="451"/>
    </location>
</feature>
<dbReference type="SUPFAM" id="SSF47473">
    <property type="entry name" value="EF-hand"/>
    <property type="match status" value="3"/>
</dbReference>
<dbReference type="InterPro" id="IPR011992">
    <property type="entry name" value="EF-hand-dom_pair"/>
</dbReference>
<dbReference type="InterPro" id="IPR018247">
    <property type="entry name" value="EF_Hand_1_Ca_BS"/>
</dbReference>
<dbReference type="Gene3D" id="1.10.8.10">
    <property type="entry name" value="DNA helicase RuvA subunit, C-terminal domain"/>
    <property type="match status" value="1"/>
</dbReference>
<dbReference type="PROSITE" id="PS50030">
    <property type="entry name" value="UBA"/>
    <property type="match status" value="1"/>
</dbReference>
<feature type="region of interest" description="Disordered" evidence="4">
    <location>
        <begin position="903"/>
        <end position="1249"/>
    </location>
</feature>
<feature type="compositionally biased region" description="Basic and acidic residues" evidence="4">
    <location>
        <begin position="1109"/>
        <end position="1129"/>
    </location>
</feature>
<feature type="domain" description="EF-hand" evidence="7">
    <location>
        <begin position="163"/>
        <end position="198"/>
    </location>
</feature>
<dbReference type="SMART" id="SM00054">
    <property type="entry name" value="EFh"/>
    <property type="match status" value="3"/>
</dbReference>
<dbReference type="CDD" id="cd14285">
    <property type="entry name" value="UBA_scEDE1_like"/>
    <property type="match status" value="1"/>
</dbReference>
<feature type="domain" description="EH" evidence="6">
    <location>
        <begin position="268"/>
        <end position="357"/>
    </location>
</feature>
<feature type="compositionally biased region" description="Acidic residues" evidence="4">
    <location>
        <begin position="1175"/>
        <end position="1201"/>
    </location>
</feature>
<dbReference type="Pfam" id="PF12763">
    <property type="entry name" value="EH"/>
    <property type="match status" value="3"/>
</dbReference>
<accession>A0A1G4MIW7</accession>
<dbReference type="GO" id="GO:0005886">
    <property type="term" value="C:plasma membrane"/>
    <property type="evidence" value="ECO:0007669"/>
    <property type="project" value="TreeGrafter"/>
</dbReference>
<keyword evidence="1" id="KW-0106">Calcium</keyword>
<dbReference type="CDD" id="cd00052">
    <property type="entry name" value="EH"/>
    <property type="match status" value="3"/>
</dbReference>
<dbReference type="PROSITE" id="PS00018">
    <property type="entry name" value="EF_HAND_1"/>
    <property type="match status" value="1"/>
</dbReference>
<dbReference type="GO" id="GO:0005737">
    <property type="term" value="C:cytoplasm"/>
    <property type="evidence" value="ECO:0007669"/>
    <property type="project" value="TreeGrafter"/>
</dbReference>
<feature type="domain" description="EF-hand" evidence="7">
    <location>
        <begin position="267"/>
        <end position="302"/>
    </location>
</feature>
<organism evidence="8 9">
    <name type="scientific">Lachancea fermentati</name>
    <name type="common">Zygosaccharomyces fermentati</name>
    <dbReference type="NCBI Taxonomy" id="4955"/>
    <lineage>
        <taxon>Eukaryota</taxon>
        <taxon>Fungi</taxon>
        <taxon>Dikarya</taxon>
        <taxon>Ascomycota</taxon>
        <taxon>Saccharomycotina</taxon>
        <taxon>Saccharomycetes</taxon>
        <taxon>Saccharomycetales</taxon>
        <taxon>Saccharomycetaceae</taxon>
        <taxon>Lachancea</taxon>
    </lineage>
</organism>
<feature type="domain" description="EH" evidence="6">
    <location>
        <begin position="131"/>
        <end position="221"/>
    </location>
</feature>
<dbReference type="InterPro" id="IPR009060">
    <property type="entry name" value="UBA-like_sf"/>
</dbReference>
<keyword evidence="2 3" id="KW-0175">Coiled coil</keyword>
<dbReference type="SUPFAM" id="SSF46934">
    <property type="entry name" value="UBA-like"/>
    <property type="match status" value="1"/>
</dbReference>
<dbReference type="PROSITE" id="PS50031">
    <property type="entry name" value="EH"/>
    <property type="match status" value="3"/>
</dbReference>
<dbReference type="InterPro" id="IPR002048">
    <property type="entry name" value="EF_hand_dom"/>
</dbReference>
<dbReference type="Gene3D" id="1.10.238.10">
    <property type="entry name" value="EF-hand"/>
    <property type="match status" value="3"/>
</dbReference>
<feature type="coiled-coil region" evidence="3">
    <location>
        <begin position="582"/>
        <end position="861"/>
    </location>
</feature>